<feature type="compositionally biased region" description="Acidic residues" evidence="1">
    <location>
        <begin position="108"/>
        <end position="120"/>
    </location>
</feature>
<evidence type="ECO:0000256" key="1">
    <source>
        <dbReference type="SAM" id="MobiDB-lite"/>
    </source>
</evidence>
<dbReference type="AlphaFoldDB" id="A0A4V4IMX3"/>
<name>A0A4V4IMX3_AURPU</name>
<sequence>PPTTSFLSRSIFLLLLSFRPEASSILPGNTVSHLLSLPQDSIPLLQKSFIGGFHSRSQKSPYTTTTMNSFMHSCQKILLERAAAANGQQHPQDITDLPPAYTAQDTLSDSEDEDGDDEDPSPITLVLNTDTQVHGTGNMIATPPLADATRLSALLLAAVQSLSAAKTAATKPGSQTPILQVNLTINCGITVTGNNNVVGYKTQGVLPTTTKRKGLEEVTEHAPEAKRVKNE</sequence>
<feature type="chain" id="PRO_5020270097" evidence="2">
    <location>
        <begin position="25"/>
        <end position="231"/>
    </location>
</feature>
<protein>
    <submittedName>
        <fullName evidence="3">Uncharacterized protein</fullName>
    </submittedName>
</protein>
<feature type="signal peptide" evidence="2">
    <location>
        <begin position="1"/>
        <end position="24"/>
    </location>
</feature>
<reference evidence="3 4" key="1">
    <citation type="submission" date="2018-10" db="EMBL/GenBank/DDBJ databases">
        <title>Fifty Aureobasidium pullulans genomes reveal a recombining polyextremotolerant generalist.</title>
        <authorList>
            <person name="Gostincar C."/>
            <person name="Turk M."/>
            <person name="Zajc J."/>
            <person name="Gunde-Cimerman N."/>
        </authorList>
    </citation>
    <scope>NUCLEOTIDE SEQUENCE [LARGE SCALE GENOMIC DNA]</scope>
    <source>
        <strain evidence="3 4">EXF-10751</strain>
    </source>
</reference>
<dbReference type="EMBL" id="QZAN01000074">
    <property type="protein sequence ID" value="THW59644.1"/>
    <property type="molecule type" value="Genomic_DNA"/>
</dbReference>
<feature type="non-terminal residue" evidence="3">
    <location>
        <position position="1"/>
    </location>
</feature>
<evidence type="ECO:0000256" key="2">
    <source>
        <dbReference type="SAM" id="SignalP"/>
    </source>
</evidence>
<accession>A0A4V4IMX3</accession>
<dbReference type="Proteomes" id="UP000310421">
    <property type="component" value="Unassembled WGS sequence"/>
</dbReference>
<organism evidence="3 4">
    <name type="scientific">Aureobasidium pullulans</name>
    <name type="common">Black yeast</name>
    <name type="synonym">Pullularia pullulans</name>
    <dbReference type="NCBI Taxonomy" id="5580"/>
    <lineage>
        <taxon>Eukaryota</taxon>
        <taxon>Fungi</taxon>
        <taxon>Dikarya</taxon>
        <taxon>Ascomycota</taxon>
        <taxon>Pezizomycotina</taxon>
        <taxon>Dothideomycetes</taxon>
        <taxon>Dothideomycetidae</taxon>
        <taxon>Dothideales</taxon>
        <taxon>Saccotheciaceae</taxon>
        <taxon>Aureobasidium</taxon>
    </lineage>
</organism>
<evidence type="ECO:0000313" key="3">
    <source>
        <dbReference type="EMBL" id="THW59644.1"/>
    </source>
</evidence>
<evidence type="ECO:0000313" key="4">
    <source>
        <dbReference type="Proteomes" id="UP000310421"/>
    </source>
</evidence>
<keyword evidence="2" id="KW-0732">Signal</keyword>
<comment type="caution">
    <text evidence="3">The sequence shown here is derived from an EMBL/GenBank/DDBJ whole genome shotgun (WGS) entry which is preliminary data.</text>
</comment>
<gene>
    <name evidence="3" type="ORF">D6D20_06363</name>
</gene>
<feature type="region of interest" description="Disordered" evidence="1">
    <location>
        <begin position="85"/>
        <end position="124"/>
    </location>
</feature>
<proteinExistence type="predicted"/>